<comment type="caution">
    <text evidence="6">The sequence shown here is derived from an EMBL/GenBank/DDBJ whole genome shotgun (WGS) entry which is preliminary data.</text>
</comment>
<gene>
    <name evidence="6" type="primary">cysB</name>
    <name evidence="6" type="ORF">GCM10008964_00150</name>
</gene>
<protein>
    <submittedName>
        <fullName evidence="6">HTH-type transcriptional regulator CysB</fullName>
    </submittedName>
</protein>
<dbReference type="SUPFAM" id="SSF46785">
    <property type="entry name" value="Winged helix' DNA-binding domain"/>
    <property type="match status" value="1"/>
</dbReference>
<keyword evidence="3" id="KW-0238">DNA-binding</keyword>
<dbReference type="PANTHER" id="PTHR30126:SF6">
    <property type="entry name" value="HTH-TYPE TRANSCRIPTIONAL REGULATOR CYSB-RELATED"/>
    <property type="match status" value="1"/>
</dbReference>
<dbReference type="Pfam" id="PF00126">
    <property type="entry name" value="HTH_1"/>
    <property type="match status" value="1"/>
</dbReference>
<evidence type="ECO:0000256" key="3">
    <source>
        <dbReference type="ARBA" id="ARBA00023125"/>
    </source>
</evidence>
<organism evidence="6 7">
    <name type="scientific">Methylophaga marina</name>
    <dbReference type="NCBI Taxonomy" id="45495"/>
    <lineage>
        <taxon>Bacteria</taxon>
        <taxon>Pseudomonadati</taxon>
        <taxon>Pseudomonadota</taxon>
        <taxon>Gammaproteobacteria</taxon>
        <taxon>Thiotrichales</taxon>
        <taxon>Piscirickettsiaceae</taxon>
        <taxon>Methylophaga</taxon>
    </lineage>
</organism>
<dbReference type="InterPro" id="IPR005119">
    <property type="entry name" value="LysR_subst-bd"/>
</dbReference>
<dbReference type="Proteomes" id="UP001501476">
    <property type="component" value="Unassembled WGS sequence"/>
</dbReference>
<keyword evidence="4" id="KW-0804">Transcription</keyword>
<dbReference type="InterPro" id="IPR036390">
    <property type="entry name" value="WH_DNA-bd_sf"/>
</dbReference>
<evidence type="ECO:0000256" key="1">
    <source>
        <dbReference type="ARBA" id="ARBA00009437"/>
    </source>
</evidence>
<comment type="similarity">
    <text evidence="1">Belongs to the LysR transcriptional regulatory family.</text>
</comment>
<evidence type="ECO:0000259" key="5">
    <source>
        <dbReference type="PROSITE" id="PS50931"/>
    </source>
</evidence>
<keyword evidence="2" id="KW-0805">Transcription regulation</keyword>
<dbReference type="Pfam" id="PF03466">
    <property type="entry name" value="LysR_substrate"/>
    <property type="match status" value="1"/>
</dbReference>
<dbReference type="CDD" id="cd08413">
    <property type="entry name" value="PBP2_CysB_like"/>
    <property type="match status" value="1"/>
</dbReference>
<sequence>MKIQQLKYVREIVRRGLSISSAANALHASQPGVSNQVQQLEEELGLQIFERHGKRLTGITPIGQSVIEMAERVLQDVENIRQLVADSKTEQSGTLSIGTTHTQARYALPSAIKKFSERYPNIHLNMVQGTPTEVGEMAATGKVDLAIATEGLAQFESLAILPCYEWNRCVVVPPEHPLLSVKKLRLEDIAQYEILTYVMGFTGRAKQDQTFIEKGLHPNVIFTATDADVIKTYVELEMGIGIIASMAFDPDKDSPLQALDAKHLFPPSVTHMGIRKGSYLRSYMYAFIEFFASHLNRAAVDKAINHQG</sequence>
<dbReference type="InterPro" id="IPR036388">
    <property type="entry name" value="WH-like_DNA-bd_sf"/>
</dbReference>
<dbReference type="InterPro" id="IPR037423">
    <property type="entry name" value="CysB_PBP2"/>
</dbReference>
<dbReference type="RefSeq" id="WP_286305519.1">
    <property type="nucleotide sequence ID" value="NZ_AP027741.1"/>
</dbReference>
<dbReference type="NCBIfam" id="NF009326">
    <property type="entry name" value="PRK12681.1"/>
    <property type="match status" value="1"/>
</dbReference>
<dbReference type="InterPro" id="IPR000847">
    <property type="entry name" value="LysR_HTH_N"/>
</dbReference>
<evidence type="ECO:0000313" key="7">
    <source>
        <dbReference type="Proteomes" id="UP001501476"/>
    </source>
</evidence>
<dbReference type="NCBIfam" id="NF009327">
    <property type="entry name" value="PRK12684.1"/>
    <property type="match status" value="1"/>
</dbReference>
<dbReference type="SUPFAM" id="SSF53850">
    <property type="entry name" value="Periplasmic binding protein-like II"/>
    <property type="match status" value="1"/>
</dbReference>
<evidence type="ECO:0000256" key="4">
    <source>
        <dbReference type="ARBA" id="ARBA00023163"/>
    </source>
</evidence>
<dbReference type="EMBL" id="BAAADG010000001">
    <property type="protein sequence ID" value="GAA0212814.1"/>
    <property type="molecule type" value="Genomic_DNA"/>
</dbReference>
<proteinExistence type="inferred from homology"/>
<accession>A0ABN0T5E1</accession>
<dbReference type="PRINTS" id="PR00039">
    <property type="entry name" value="HTHLYSR"/>
</dbReference>
<dbReference type="PANTHER" id="PTHR30126">
    <property type="entry name" value="HTH-TYPE TRANSCRIPTIONAL REGULATOR"/>
    <property type="match status" value="1"/>
</dbReference>
<reference evidence="6 7" key="1">
    <citation type="journal article" date="2019" name="Int. J. Syst. Evol. Microbiol.">
        <title>The Global Catalogue of Microorganisms (GCM) 10K type strain sequencing project: providing services to taxonomists for standard genome sequencing and annotation.</title>
        <authorList>
            <consortium name="The Broad Institute Genomics Platform"/>
            <consortium name="The Broad Institute Genome Sequencing Center for Infectious Disease"/>
            <person name="Wu L."/>
            <person name="Ma J."/>
        </authorList>
    </citation>
    <scope>NUCLEOTIDE SEQUENCE [LARGE SCALE GENOMIC DNA]</scope>
    <source>
        <strain evidence="6 7">JCM 6886</strain>
    </source>
</reference>
<keyword evidence="7" id="KW-1185">Reference proteome</keyword>
<dbReference type="Gene3D" id="3.40.190.10">
    <property type="entry name" value="Periplasmic binding protein-like II"/>
    <property type="match status" value="2"/>
</dbReference>
<dbReference type="Gene3D" id="1.10.10.10">
    <property type="entry name" value="Winged helix-like DNA-binding domain superfamily/Winged helix DNA-binding domain"/>
    <property type="match status" value="1"/>
</dbReference>
<feature type="domain" description="HTH lysR-type" evidence="5">
    <location>
        <begin position="1"/>
        <end position="57"/>
    </location>
</feature>
<name>A0ABN0T5E1_9GAMM</name>
<dbReference type="PROSITE" id="PS50931">
    <property type="entry name" value="HTH_LYSR"/>
    <property type="match status" value="1"/>
</dbReference>
<evidence type="ECO:0000313" key="6">
    <source>
        <dbReference type="EMBL" id="GAA0212814.1"/>
    </source>
</evidence>
<evidence type="ECO:0000256" key="2">
    <source>
        <dbReference type="ARBA" id="ARBA00023015"/>
    </source>
</evidence>